<protein>
    <submittedName>
        <fullName evidence="1">Uncharacterized protein</fullName>
    </submittedName>
</protein>
<name>A0A0S7Y2T7_UNCSA</name>
<sequence>MHFFTYSSIESFQIHPSIKVRHLVCVSIEDFGLSLAKFTEAAFPRLTPAGMAETQKLSARILLEQLY</sequence>
<proteinExistence type="predicted"/>
<accession>A0A0S7Y2T7</accession>
<evidence type="ECO:0000313" key="2">
    <source>
        <dbReference type="Proteomes" id="UP000051861"/>
    </source>
</evidence>
<dbReference type="EMBL" id="LIZX01000042">
    <property type="protein sequence ID" value="KPJ68715.1"/>
    <property type="molecule type" value="Genomic_DNA"/>
</dbReference>
<reference evidence="1 2" key="1">
    <citation type="journal article" date="2015" name="Microbiome">
        <title>Genomic resolution of linkages in carbon, nitrogen, and sulfur cycling among widespread estuary sediment bacteria.</title>
        <authorList>
            <person name="Baker B.J."/>
            <person name="Lazar C.S."/>
            <person name="Teske A.P."/>
            <person name="Dick G.J."/>
        </authorList>
    </citation>
    <scope>NUCLEOTIDE SEQUENCE [LARGE SCALE GENOMIC DNA]</scope>
    <source>
        <strain evidence="1">DG_54_3</strain>
    </source>
</reference>
<dbReference type="AlphaFoldDB" id="A0A0S7Y2T7"/>
<gene>
    <name evidence="1" type="ORF">AMJ44_05680</name>
</gene>
<organism evidence="1 2">
    <name type="scientific">candidate division WOR-1 bacterium DG_54_3</name>
    <dbReference type="NCBI Taxonomy" id="1703775"/>
    <lineage>
        <taxon>Bacteria</taxon>
        <taxon>Bacillati</taxon>
        <taxon>Saganbacteria</taxon>
    </lineage>
</organism>
<dbReference type="Proteomes" id="UP000051861">
    <property type="component" value="Unassembled WGS sequence"/>
</dbReference>
<evidence type="ECO:0000313" key="1">
    <source>
        <dbReference type="EMBL" id="KPJ68715.1"/>
    </source>
</evidence>
<comment type="caution">
    <text evidence="1">The sequence shown here is derived from an EMBL/GenBank/DDBJ whole genome shotgun (WGS) entry which is preliminary data.</text>
</comment>